<dbReference type="PROSITE" id="PS52016">
    <property type="entry name" value="TONB_DEPENDENT_REC_3"/>
    <property type="match status" value="1"/>
</dbReference>
<dbReference type="NCBIfam" id="TIGR04057">
    <property type="entry name" value="SusC_RagA_signa"/>
    <property type="match status" value="1"/>
</dbReference>
<dbReference type="InterPro" id="IPR011662">
    <property type="entry name" value="Secretin/TonB_short_N"/>
</dbReference>
<proteinExistence type="inferred from homology"/>
<keyword evidence="13" id="KW-0675">Receptor</keyword>
<dbReference type="Pfam" id="PF00593">
    <property type="entry name" value="TonB_dep_Rec_b-barrel"/>
    <property type="match status" value="1"/>
</dbReference>
<dbReference type="Pfam" id="PF13715">
    <property type="entry name" value="CarbopepD_reg_2"/>
    <property type="match status" value="1"/>
</dbReference>
<reference evidence="13" key="1">
    <citation type="submission" date="2022-11" db="EMBL/GenBank/DDBJ databases">
        <title>Dyadobacter pollutisoli sp. nov., isolated from plastic dumped soil.</title>
        <authorList>
            <person name="Kim J.M."/>
            <person name="Kim K.R."/>
            <person name="Lee J.K."/>
            <person name="Hao L."/>
            <person name="Jeon C.O."/>
        </authorList>
    </citation>
    <scope>NUCLEOTIDE SEQUENCE</scope>
    <source>
        <strain evidence="13">U1</strain>
    </source>
</reference>
<dbReference type="Pfam" id="PF07715">
    <property type="entry name" value="Plug"/>
    <property type="match status" value="1"/>
</dbReference>
<name>A0A9E8SHP6_9BACT</name>
<evidence type="ECO:0000259" key="12">
    <source>
        <dbReference type="SMART" id="SM00965"/>
    </source>
</evidence>
<dbReference type="Gene3D" id="2.40.170.20">
    <property type="entry name" value="TonB-dependent receptor, beta-barrel domain"/>
    <property type="match status" value="1"/>
</dbReference>
<accession>A0A9E8SHP6</accession>
<dbReference type="InterPro" id="IPR037066">
    <property type="entry name" value="Plug_dom_sf"/>
</dbReference>
<evidence type="ECO:0000256" key="2">
    <source>
        <dbReference type="ARBA" id="ARBA00022448"/>
    </source>
</evidence>
<feature type="domain" description="Secretin/TonB short N-terminal" evidence="12">
    <location>
        <begin position="70"/>
        <end position="120"/>
    </location>
</feature>
<dbReference type="RefSeq" id="WP_244822873.1">
    <property type="nucleotide sequence ID" value="NZ_CP112998.1"/>
</dbReference>
<dbReference type="InterPro" id="IPR012910">
    <property type="entry name" value="Plug_dom"/>
</dbReference>
<dbReference type="GO" id="GO:0009279">
    <property type="term" value="C:cell outer membrane"/>
    <property type="evidence" value="ECO:0007669"/>
    <property type="project" value="UniProtKB-SubCell"/>
</dbReference>
<dbReference type="NCBIfam" id="TIGR04056">
    <property type="entry name" value="OMP_RagA_SusC"/>
    <property type="match status" value="1"/>
</dbReference>
<evidence type="ECO:0000256" key="9">
    <source>
        <dbReference type="ARBA" id="ARBA00023237"/>
    </source>
</evidence>
<dbReference type="InterPro" id="IPR023996">
    <property type="entry name" value="TonB-dep_OMP_SusC/RagA"/>
</dbReference>
<dbReference type="EMBL" id="CP112998">
    <property type="protein sequence ID" value="WAC09300.1"/>
    <property type="molecule type" value="Genomic_DNA"/>
</dbReference>
<dbReference type="Gene3D" id="2.170.130.10">
    <property type="entry name" value="TonB-dependent receptor, plug domain"/>
    <property type="match status" value="1"/>
</dbReference>
<comment type="subcellular location">
    <subcellularLocation>
        <location evidence="1 10">Cell outer membrane</location>
        <topology evidence="1 10">Multi-pass membrane protein</topology>
    </subcellularLocation>
</comment>
<gene>
    <name evidence="13" type="ORF">ON006_16230</name>
</gene>
<sequence>MQKSVRNKPVDWRKIMRIGLLQWILVATLAGASYAKETSAQSVLSKDMTLSLKNVSLKEALNQIQQKVNTRFVYSSRVSVRENVSIDVKNQKLSKVLDQLLVARGITYRVINDQIVLAKSRLSKEESVIPELEERLQNYVLPLEINVTGTISSSDGQGTLPGVSVVLKGSSQGTTTDSQGKFEMVVPNVESVLVFSFVGYISQEIVVGNRTSINVTLEADNKALSEVVVVGYGTQKRVNLTGAVTQVQAKDLENRPLNNMSQILQGMVPNLNITFGTGAPGSGGSLNVRGETSINGGGPLVLVDGIPGDINRINPNDVESVSVLKDAAASAIYGARGAFGVILVTTKTAKSGKTSVTYSNNFGWSTPTVSTNFLTNGYEHTKLNDEAFKRATGNTYTRYSDEDYAELEARRYDKTENAARPWTVVKNVNGKDIYNYYGNYDWWNTIFDMTEPSMQHNLSLSGGTEKINYFLSGSAFQKDGIMKINTDRFNSYTFRSKVNAQLTPWLKVSNNTQYFDSRYKYPGLEGGANANFVAITVHAMPAYAPQNPDGTATYNTLKNNYSIGDGLFANLLKGAAGGEKKIHELTTINSVTIDFTKSWNLVANHSYSFYIADDWYRSAVAQYSIQPGILAAVPNYNTDQLKKTLWFDPMHVTNVFSSFNQNFGKHFLGATIGMNYETRKHQALTGSRKNLLSESLNDLNLGTGEQLVNGGSYQYSLFGAFFRLNYDFSGKYLFEVNGRYDGTSRFGAGRRYGFFPSVSAGYRISEEDFFEPLKGVVNNLKIRASYGTLGNQLPPKFNDNPSSASFYPYISTMPVALSSWITNGQKLSYVDSPNPISAGLTWESATTSNIGVDADLLKNRLNLAFDAYIRKTSDMLIPGKVLPLVYGATVPTENAGDLETKGFEISLAWRDQFKLAGKTFAYNASFMLSDYVSTITKYDNPNKILSSRYEGQKIGEMWGYSIDGYFKTNEEAQAYKVDQTLVNKQRLSAPGEWSKLQAGDLKFIDVNGDGKISEGANTLADHGDLKIIGNANPRFRYGMNIGASWGGLDFSALAQGIVRRNWYPGANADKFWGPYSRPYYSFIPEKFEEDVWTPENTDAYFPILRGYTALNGGGDLNARNDRYIQNIGYLRLKNVVIGYTIPERISKLARIPRARIYVSGENLLTYTPLRSKYIDPEQFDGDGTNGRTYPLSKTYSVGLNLNF</sequence>
<evidence type="ECO:0000256" key="7">
    <source>
        <dbReference type="ARBA" id="ARBA00023077"/>
    </source>
</evidence>
<evidence type="ECO:0000256" key="11">
    <source>
        <dbReference type="RuleBase" id="RU003357"/>
    </source>
</evidence>
<dbReference type="InterPro" id="IPR039426">
    <property type="entry name" value="TonB-dep_rcpt-like"/>
</dbReference>
<keyword evidence="4" id="KW-0410">Iron transport</keyword>
<evidence type="ECO:0000256" key="10">
    <source>
        <dbReference type="PROSITE-ProRule" id="PRU01360"/>
    </source>
</evidence>
<evidence type="ECO:0000256" key="1">
    <source>
        <dbReference type="ARBA" id="ARBA00004571"/>
    </source>
</evidence>
<dbReference type="InterPro" id="IPR000531">
    <property type="entry name" value="Beta-barrel_TonB"/>
</dbReference>
<evidence type="ECO:0000313" key="14">
    <source>
        <dbReference type="Proteomes" id="UP001164653"/>
    </source>
</evidence>
<keyword evidence="3 10" id="KW-1134">Transmembrane beta strand</keyword>
<evidence type="ECO:0000313" key="13">
    <source>
        <dbReference type="EMBL" id="WAC09300.1"/>
    </source>
</evidence>
<dbReference type="InterPro" id="IPR036942">
    <property type="entry name" value="Beta-barrel_TonB_sf"/>
</dbReference>
<dbReference type="Proteomes" id="UP001164653">
    <property type="component" value="Chromosome"/>
</dbReference>
<dbReference type="InterPro" id="IPR023997">
    <property type="entry name" value="TonB-dep_OMP_SusC/RagA_CS"/>
</dbReference>
<evidence type="ECO:0000256" key="6">
    <source>
        <dbReference type="ARBA" id="ARBA00023004"/>
    </source>
</evidence>
<dbReference type="SMART" id="SM00965">
    <property type="entry name" value="STN"/>
    <property type="match status" value="1"/>
</dbReference>
<evidence type="ECO:0000256" key="8">
    <source>
        <dbReference type="ARBA" id="ARBA00023136"/>
    </source>
</evidence>
<organism evidence="13 14">
    <name type="scientific">Dyadobacter pollutisoli</name>
    <dbReference type="NCBI Taxonomy" id="2910158"/>
    <lineage>
        <taxon>Bacteria</taxon>
        <taxon>Pseudomonadati</taxon>
        <taxon>Bacteroidota</taxon>
        <taxon>Cytophagia</taxon>
        <taxon>Cytophagales</taxon>
        <taxon>Spirosomataceae</taxon>
        <taxon>Dyadobacter</taxon>
    </lineage>
</organism>
<keyword evidence="5 10" id="KW-0812">Transmembrane</keyword>
<evidence type="ECO:0000256" key="3">
    <source>
        <dbReference type="ARBA" id="ARBA00022452"/>
    </source>
</evidence>
<dbReference type="KEGG" id="dpf:ON006_16230"/>
<dbReference type="GO" id="GO:0006826">
    <property type="term" value="P:iron ion transport"/>
    <property type="evidence" value="ECO:0007669"/>
    <property type="project" value="UniProtKB-KW"/>
</dbReference>
<keyword evidence="7 11" id="KW-0798">TonB box</keyword>
<evidence type="ECO:0000256" key="5">
    <source>
        <dbReference type="ARBA" id="ARBA00022692"/>
    </source>
</evidence>
<keyword evidence="8 10" id="KW-0472">Membrane</keyword>
<keyword evidence="14" id="KW-1185">Reference proteome</keyword>
<dbReference type="Gene3D" id="2.60.40.1120">
    <property type="entry name" value="Carboxypeptidase-like, regulatory domain"/>
    <property type="match status" value="1"/>
</dbReference>
<keyword evidence="2 10" id="KW-0813">Transport</keyword>
<comment type="similarity">
    <text evidence="10 11">Belongs to the TonB-dependent receptor family.</text>
</comment>
<dbReference type="AlphaFoldDB" id="A0A9E8SHP6"/>
<keyword evidence="6" id="KW-0408">Iron</keyword>
<dbReference type="SUPFAM" id="SSF56935">
    <property type="entry name" value="Porins"/>
    <property type="match status" value="1"/>
</dbReference>
<dbReference type="InterPro" id="IPR008969">
    <property type="entry name" value="CarboxyPept-like_regulatory"/>
</dbReference>
<evidence type="ECO:0000256" key="4">
    <source>
        <dbReference type="ARBA" id="ARBA00022496"/>
    </source>
</evidence>
<protein>
    <submittedName>
        <fullName evidence="13">TonB-dependent receptor</fullName>
    </submittedName>
</protein>
<keyword evidence="9 10" id="KW-0998">Cell outer membrane</keyword>
<dbReference type="Gene3D" id="3.55.50.30">
    <property type="match status" value="1"/>
</dbReference>
<dbReference type="Pfam" id="PF07660">
    <property type="entry name" value="STN"/>
    <property type="match status" value="1"/>
</dbReference>
<keyword evidence="4" id="KW-0406">Ion transport</keyword>
<dbReference type="SUPFAM" id="SSF49464">
    <property type="entry name" value="Carboxypeptidase regulatory domain-like"/>
    <property type="match status" value="1"/>
</dbReference>